<gene>
    <name evidence="2" type="ORF">GQ43DRAFT_433052</name>
</gene>
<keyword evidence="3" id="KW-1185">Reference proteome</keyword>
<proteinExistence type="predicted"/>
<reference evidence="2" key="1">
    <citation type="journal article" date="2020" name="Stud. Mycol.">
        <title>101 Dothideomycetes genomes: a test case for predicting lifestyles and emergence of pathogens.</title>
        <authorList>
            <person name="Haridas S."/>
            <person name="Albert R."/>
            <person name="Binder M."/>
            <person name="Bloem J."/>
            <person name="Labutti K."/>
            <person name="Salamov A."/>
            <person name="Andreopoulos B."/>
            <person name="Baker S."/>
            <person name="Barry K."/>
            <person name="Bills G."/>
            <person name="Bluhm B."/>
            <person name="Cannon C."/>
            <person name="Castanera R."/>
            <person name="Culley D."/>
            <person name="Daum C."/>
            <person name="Ezra D."/>
            <person name="Gonzalez J."/>
            <person name="Henrissat B."/>
            <person name="Kuo A."/>
            <person name="Liang C."/>
            <person name="Lipzen A."/>
            <person name="Lutzoni F."/>
            <person name="Magnuson J."/>
            <person name="Mondo S."/>
            <person name="Nolan M."/>
            <person name="Ohm R."/>
            <person name="Pangilinan J."/>
            <person name="Park H.-J."/>
            <person name="Ramirez L."/>
            <person name="Alfaro M."/>
            <person name="Sun H."/>
            <person name="Tritt A."/>
            <person name="Yoshinaga Y."/>
            <person name="Zwiers L.-H."/>
            <person name="Turgeon B."/>
            <person name="Goodwin S."/>
            <person name="Spatafora J."/>
            <person name="Crous P."/>
            <person name="Grigoriev I."/>
        </authorList>
    </citation>
    <scope>NUCLEOTIDE SEQUENCE</scope>
    <source>
        <strain evidence="2">ATCC 74209</strain>
    </source>
</reference>
<accession>A0A9P4JMG9</accession>
<sequence length="136" mass="14268">MPAEEKQVPVHMLEGKKGGVPAPLLPCVETCKYIGMAYPNKAGDPAEIKVVGFKVEPATPQENIKQESLSVQCNLPPAPPLTPPPTPSPPPSPTPSPMPPPTPPPTPSPTPPSTPPATRRLSTSHSLDVFPVPGRQ</sequence>
<comment type="caution">
    <text evidence="2">The sequence shown here is derived from an EMBL/GenBank/DDBJ whole genome shotgun (WGS) entry which is preliminary data.</text>
</comment>
<evidence type="ECO:0000313" key="3">
    <source>
        <dbReference type="Proteomes" id="UP000799536"/>
    </source>
</evidence>
<dbReference type="AlphaFoldDB" id="A0A9P4JMG9"/>
<dbReference type="EMBL" id="ML994053">
    <property type="protein sequence ID" value="KAF2199834.1"/>
    <property type="molecule type" value="Genomic_DNA"/>
</dbReference>
<evidence type="ECO:0000256" key="1">
    <source>
        <dbReference type="SAM" id="MobiDB-lite"/>
    </source>
</evidence>
<name>A0A9P4JMG9_9PLEO</name>
<evidence type="ECO:0000313" key="2">
    <source>
        <dbReference type="EMBL" id="KAF2199834.1"/>
    </source>
</evidence>
<organism evidence="2 3">
    <name type="scientific">Delitschia confertaspora ATCC 74209</name>
    <dbReference type="NCBI Taxonomy" id="1513339"/>
    <lineage>
        <taxon>Eukaryota</taxon>
        <taxon>Fungi</taxon>
        <taxon>Dikarya</taxon>
        <taxon>Ascomycota</taxon>
        <taxon>Pezizomycotina</taxon>
        <taxon>Dothideomycetes</taxon>
        <taxon>Pleosporomycetidae</taxon>
        <taxon>Pleosporales</taxon>
        <taxon>Delitschiaceae</taxon>
        <taxon>Delitschia</taxon>
    </lineage>
</organism>
<dbReference type="Proteomes" id="UP000799536">
    <property type="component" value="Unassembled WGS sequence"/>
</dbReference>
<feature type="region of interest" description="Disordered" evidence="1">
    <location>
        <begin position="67"/>
        <end position="136"/>
    </location>
</feature>
<protein>
    <submittedName>
        <fullName evidence="2">Uncharacterized protein</fullName>
    </submittedName>
</protein>
<feature type="compositionally biased region" description="Pro residues" evidence="1">
    <location>
        <begin position="76"/>
        <end position="115"/>
    </location>
</feature>